<dbReference type="Gene3D" id="3.40.50.2000">
    <property type="entry name" value="Glycogen Phosphorylase B"/>
    <property type="match status" value="2"/>
</dbReference>
<evidence type="ECO:0000313" key="15">
    <source>
        <dbReference type="Proteomes" id="UP001152747"/>
    </source>
</evidence>
<evidence type="ECO:0000256" key="8">
    <source>
        <dbReference type="ARBA" id="ARBA00022989"/>
    </source>
</evidence>
<keyword evidence="15" id="KW-1185">Reference proteome</keyword>
<name>A0A9P1N9H6_9PELO</name>
<evidence type="ECO:0000256" key="9">
    <source>
        <dbReference type="ARBA" id="ARBA00023136"/>
    </source>
</evidence>
<keyword evidence="8 12" id="KW-1133">Transmembrane helix</keyword>
<accession>A0A9P1N9H6</accession>
<dbReference type="InterPro" id="IPR025733">
    <property type="entry name" value="PAPs_C"/>
</dbReference>
<keyword evidence="5 11" id="KW-0808">Transferase</keyword>
<evidence type="ECO:0000256" key="11">
    <source>
        <dbReference type="RuleBase" id="RU003718"/>
    </source>
</evidence>
<dbReference type="GO" id="GO:0015020">
    <property type="term" value="F:glucuronosyltransferase activity"/>
    <property type="evidence" value="ECO:0007669"/>
    <property type="project" value="UniProtKB-EC"/>
</dbReference>
<dbReference type="SUPFAM" id="SSF53756">
    <property type="entry name" value="UDP-Glycosyltransferase/glycogen phosphorylase"/>
    <property type="match status" value="1"/>
</dbReference>
<keyword evidence="4 11" id="KW-0328">Glycosyltransferase</keyword>
<comment type="caution">
    <text evidence="14">The sequence shown here is derived from an EMBL/GenBank/DDBJ whole genome shotgun (WGS) entry which is preliminary data.</text>
</comment>
<dbReference type="Gene3D" id="3.60.21.10">
    <property type="match status" value="1"/>
</dbReference>
<dbReference type="InterPro" id="IPR002213">
    <property type="entry name" value="UDP_glucos_trans"/>
</dbReference>
<evidence type="ECO:0000313" key="14">
    <source>
        <dbReference type="EMBL" id="CAI5452742.1"/>
    </source>
</evidence>
<proteinExistence type="inferred from homology"/>
<evidence type="ECO:0000259" key="13">
    <source>
        <dbReference type="Pfam" id="PF14008"/>
    </source>
</evidence>
<comment type="similarity">
    <text evidence="2 11">Belongs to the UDP-glycosyltransferase family.</text>
</comment>
<feature type="transmembrane region" description="Helical" evidence="12">
    <location>
        <begin position="547"/>
        <end position="569"/>
    </location>
</feature>
<dbReference type="InterPro" id="IPR029052">
    <property type="entry name" value="Metallo-depent_PP-like"/>
</dbReference>
<keyword evidence="6 12" id="KW-0812">Transmembrane</keyword>
<dbReference type="GO" id="GO:0016020">
    <property type="term" value="C:membrane"/>
    <property type="evidence" value="ECO:0007669"/>
    <property type="project" value="UniProtKB-SubCell"/>
</dbReference>
<feature type="domain" description="Purple acid phosphatase C-terminal" evidence="13">
    <location>
        <begin position="5"/>
        <end position="47"/>
    </location>
</feature>
<dbReference type="Pfam" id="PF14008">
    <property type="entry name" value="Metallophos_C"/>
    <property type="match status" value="1"/>
</dbReference>
<gene>
    <name evidence="14" type="ORF">CAMP_LOCUS15379</name>
</gene>
<comment type="catalytic activity">
    <reaction evidence="10">
        <text>glucuronate acceptor + UDP-alpha-D-glucuronate = acceptor beta-D-glucuronoside + UDP + H(+)</text>
        <dbReference type="Rhea" id="RHEA:21032"/>
        <dbReference type="ChEBI" id="CHEBI:15378"/>
        <dbReference type="ChEBI" id="CHEBI:58052"/>
        <dbReference type="ChEBI" id="CHEBI:58223"/>
        <dbReference type="ChEBI" id="CHEBI:132367"/>
        <dbReference type="ChEBI" id="CHEBI:132368"/>
        <dbReference type="EC" id="2.4.1.17"/>
    </reaction>
</comment>
<dbReference type="InterPro" id="IPR035595">
    <property type="entry name" value="UDP_glycos_trans_CS"/>
</dbReference>
<sequence length="582" mass="66539">MKFSPIPMPWSAHRSDDYGYTIMSVVNQTHLHFQQLSIDKNEQIIDEVWVSKDIGHLHNDKLREQQIEFANSYKILVFSPACSTSHLISNARIADELAQAGHDVTVLEIDMLNITSMKTAKFAKRKIVAGLASSLQFKNILMGFSAHVMSDPSIYDEFKGFWEYQNAFNGVCEEFIKNTEIFEELRSEHFDAYFGEQINMCGFGYAQALGIKRKFLISSCPMNGANYDLVGLPMALGDLPIGSDLSENPTYFERARNALNAVIQLLEYRVLNMYLTDIFRAQFGENFPNTLDIVRESDFTFVATDEVIDFSSPTLQNVIHVGGLGIHNVEAKLPEPYASEMEKGKNGVIYFSLGTIANTSRLPNQVLESFLEIVQRFPDYHFLIRADKYDLNTVEKAKNIKNVRVSDWLPQPAILQHPRLKLFITHAGYNSIMESARTGVPLITIPFMFDQNLNSRAIEKKGWGIRRTKNQLLSNPQAIEEAIREILNNPKYTENAHRIRDLIKSKPQSSSERFLKTVDWVISNNGVPELLFDGRNTNTIIYYNLDILIPIFVLITYFIIPTLVSWYIWSCFGHLKNKQKLE</sequence>
<dbReference type="PANTHER" id="PTHR48043">
    <property type="entry name" value="EG:EG0003.4 PROTEIN-RELATED"/>
    <property type="match status" value="1"/>
</dbReference>
<dbReference type="AlphaFoldDB" id="A0A9P1N9H6"/>
<evidence type="ECO:0000256" key="5">
    <source>
        <dbReference type="ARBA" id="ARBA00022679"/>
    </source>
</evidence>
<evidence type="ECO:0000256" key="3">
    <source>
        <dbReference type="ARBA" id="ARBA00012544"/>
    </source>
</evidence>
<evidence type="ECO:0000256" key="10">
    <source>
        <dbReference type="ARBA" id="ARBA00047475"/>
    </source>
</evidence>
<dbReference type="CDD" id="cd03784">
    <property type="entry name" value="GT1_Gtf-like"/>
    <property type="match status" value="1"/>
</dbReference>
<evidence type="ECO:0000256" key="6">
    <source>
        <dbReference type="ARBA" id="ARBA00022692"/>
    </source>
</evidence>
<evidence type="ECO:0000256" key="12">
    <source>
        <dbReference type="SAM" id="Phobius"/>
    </source>
</evidence>
<evidence type="ECO:0000256" key="7">
    <source>
        <dbReference type="ARBA" id="ARBA00022729"/>
    </source>
</evidence>
<dbReference type="PANTHER" id="PTHR48043:SF85">
    <property type="entry name" value="UDP-GLUCURONOSYLTRANSFERASE UGT-46-RELATED"/>
    <property type="match status" value="1"/>
</dbReference>
<dbReference type="Pfam" id="PF00201">
    <property type="entry name" value="UDPGT"/>
    <property type="match status" value="1"/>
</dbReference>
<dbReference type="Proteomes" id="UP001152747">
    <property type="component" value="Unassembled WGS sequence"/>
</dbReference>
<dbReference type="EMBL" id="CANHGI010000005">
    <property type="protein sequence ID" value="CAI5452742.1"/>
    <property type="molecule type" value="Genomic_DNA"/>
</dbReference>
<keyword evidence="9 12" id="KW-0472">Membrane</keyword>
<reference evidence="14" key="1">
    <citation type="submission" date="2022-11" db="EMBL/GenBank/DDBJ databases">
        <authorList>
            <person name="Kikuchi T."/>
        </authorList>
    </citation>
    <scope>NUCLEOTIDE SEQUENCE</scope>
    <source>
        <strain evidence="14">PS1010</strain>
    </source>
</reference>
<dbReference type="PROSITE" id="PS00375">
    <property type="entry name" value="UDPGT"/>
    <property type="match status" value="1"/>
</dbReference>
<protein>
    <recommendedName>
        <fullName evidence="3">glucuronosyltransferase</fullName>
        <ecNumber evidence="3">2.4.1.17</ecNumber>
    </recommendedName>
</protein>
<dbReference type="InterPro" id="IPR050271">
    <property type="entry name" value="UDP-glycosyltransferase"/>
</dbReference>
<organism evidence="14 15">
    <name type="scientific">Caenorhabditis angaria</name>
    <dbReference type="NCBI Taxonomy" id="860376"/>
    <lineage>
        <taxon>Eukaryota</taxon>
        <taxon>Metazoa</taxon>
        <taxon>Ecdysozoa</taxon>
        <taxon>Nematoda</taxon>
        <taxon>Chromadorea</taxon>
        <taxon>Rhabditida</taxon>
        <taxon>Rhabditina</taxon>
        <taxon>Rhabditomorpha</taxon>
        <taxon>Rhabditoidea</taxon>
        <taxon>Rhabditidae</taxon>
        <taxon>Peloderinae</taxon>
        <taxon>Caenorhabditis</taxon>
    </lineage>
</organism>
<dbReference type="OrthoDB" id="5835829at2759"/>
<evidence type="ECO:0000256" key="2">
    <source>
        <dbReference type="ARBA" id="ARBA00009995"/>
    </source>
</evidence>
<evidence type="ECO:0000256" key="4">
    <source>
        <dbReference type="ARBA" id="ARBA00022676"/>
    </source>
</evidence>
<evidence type="ECO:0000256" key="1">
    <source>
        <dbReference type="ARBA" id="ARBA00004167"/>
    </source>
</evidence>
<comment type="subcellular location">
    <subcellularLocation>
        <location evidence="1">Membrane</location>
        <topology evidence="1">Single-pass membrane protein</topology>
    </subcellularLocation>
</comment>
<keyword evidence="7" id="KW-0732">Signal</keyword>
<dbReference type="EC" id="2.4.1.17" evidence="3"/>
<dbReference type="FunFam" id="3.40.50.2000:FF:000021">
    <property type="entry name" value="UDP-glucuronosyltransferase"/>
    <property type="match status" value="1"/>
</dbReference>